<dbReference type="PANTHER" id="PTHR42748:SF3">
    <property type="entry name" value="BLL4366 PROTEIN"/>
    <property type="match status" value="1"/>
</dbReference>
<dbReference type="RefSeq" id="WP_195897963.1">
    <property type="nucleotide sequence ID" value="NZ_JADOGI010000081.1"/>
</dbReference>
<feature type="domain" description="NAD(P)-binding" evidence="2">
    <location>
        <begin position="7"/>
        <end position="173"/>
    </location>
</feature>
<sequence>MRLAVIGGTGRIGSLVVQNLNAAGHEAVPHSRRTGVDVLTGQGVDAALAGADVVVDLTNSPSFDHVSLAFFQTSTSNLLAAARRSGAGHFVILSIVGVDQVPELDHYRAKTLQEGLLKAGPVPYSIVRATQFMEFIDTVLSWTAGDDTVRLPRTPLQPVAAADVAATVAEVAAGPPLGGTLDLAGPDTYPLDELGRITLAAKGDRRSVIIDDTSGMYALVHGDVLTAGKGARIAPTHYTDWLKRHSTKITAPPVPADRRGRRNP</sequence>
<evidence type="ECO:0000313" key="3">
    <source>
        <dbReference type="EMBL" id="MBF8189023.1"/>
    </source>
</evidence>
<dbReference type="EMBL" id="JADOGI010000081">
    <property type="protein sequence ID" value="MBF8189023.1"/>
    <property type="molecule type" value="Genomic_DNA"/>
</dbReference>
<dbReference type="Proteomes" id="UP000605361">
    <property type="component" value="Unassembled WGS sequence"/>
</dbReference>
<reference evidence="3" key="1">
    <citation type="submission" date="2020-11" db="EMBL/GenBank/DDBJ databases">
        <title>Whole-genome analyses of Nonomuraea sp. K274.</title>
        <authorList>
            <person name="Veyisoglu A."/>
        </authorList>
    </citation>
    <scope>NUCLEOTIDE SEQUENCE</scope>
    <source>
        <strain evidence="3">K274</strain>
    </source>
</reference>
<dbReference type="AlphaFoldDB" id="A0A931F2U3"/>
<dbReference type="PANTHER" id="PTHR42748">
    <property type="entry name" value="NITROGEN METABOLITE REPRESSION PROTEIN NMRA FAMILY MEMBER"/>
    <property type="match status" value="1"/>
</dbReference>
<accession>A0A931F2U3</accession>
<evidence type="ECO:0000256" key="1">
    <source>
        <dbReference type="ARBA" id="ARBA00022857"/>
    </source>
</evidence>
<dbReference type="InterPro" id="IPR036291">
    <property type="entry name" value="NAD(P)-bd_dom_sf"/>
</dbReference>
<evidence type="ECO:0000259" key="2">
    <source>
        <dbReference type="Pfam" id="PF13460"/>
    </source>
</evidence>
<dbReference type="SUPFAM" id="SSF51735">
    <property type="entry name" value="NAD(P)-binding Rossmann-fold domains"/>
    <property type="match status" value="1"/>
</dbReference>
<comment type="caution">
    <text evidence="3">The sequence shown here is derived from an EMBL/GenBank/DDBJ whole genome shotgun (WGS) entry which is preliminary data.</text>
</comment>
<name>A0A931F2U3_9ACTN</name>
<organism evidence="3 4">
    <name type="scientific">Nonomuraea cypriaca</name>
    <dbReference type="NCBI Taxonomy" id="1187855"/>
    <lineage>
        <taxon>Bacteria</taxon>
        <taxon>Bacillati</taxon>
        <taxon>Actinomycetota</taxon>
        <taxon>Actinomycetes</taxon>
        <taxon>Streptosporangiales</taxon>
        <taxon>Streptosporangiaceae</taxon>
        <taxon>Nonomuraea</taxon>
    </lineage>
</organism>
<dbReference type="Gene3D" id="3.40.50.720">
    <property type="entry name" value="NAD(P)-binding Rossmann-like Domain"/>
    <property type="match status" value="1"/>
</dbReference>
<gene>
    <name evidence="3" type="ORF">ITP53_25475</name>
</gene>
<evidence type="ECO:0000313" key="4">
    <source>
        <dbReference type="Proteomes" id="UP000605361"/>
    </source>
</evidence>
<keyword evidence="4" id="KW-1185">Reference proteome</keyword>
<keyword evidence="1" id="KW-0521">NADP</keyword>
<proteinExistence type="predicted"/>
<dbReference type="Pfam" id="PF13460">
    <property type="entry name" value="NAD_binding_10"/>
    <property type="match status" value="1"/>
</dbReference>
<protein>
    <submittedName>
        <fullName evidence="3">NAD(P)H-binding protein</fullName>
    </submittedName>
</protein>
<dbReference type="InterPro" id="IPR051164">
    <property type="entry name" value="NmrA-like_oxidored"/>
</dbReference>
<dbReference type="InterPro" id="IPR016040">
    <property type="entry name" value="NAD(P)-bd_dom"/>
</dbReference>